<protein>
    <submittedName>
        <fullName evidence="3">Uncharacterized protein</fullName>
    </submittedName>
</protein>
<feature type="region of interest" description="Disordered" evidence="1">
    <location>
        <begin position="48"/>
        <end position="80"/>
    </location>
</feature>
<evidence type="ECO:0000313" key="3">
    <source>
        <dbReference type="EMBL" id="KAL2653229.1"/>
    </source>
</evidence>
<feature type="signal peptide" evidence="2">
    <location>
        <begin position="1"/>
        <end position="18"/>
    </location>
</feature>
<gene>
    <name evidence="3" type="ORF">R1flu_021357</name>
</gene>
<evidence type="ECO:0000256" key="1">
    <source>
        <dbReference type="SAM" id="MobiDB-lite"/>
    </source>
</evidence>
<comment type="caution">
    <text evidence="3">The sequence shown here is derived from an EMBL/GenBank/DDBJ whole genome shotgun (WGS) entry which is preliminary data.</text>
</comment>
<keyword evidence="4" id="KW-1185">Reference proteome</keyword>
<reference evidence="3 4" key="1">
    <citation type="submission" date="2024-09" db="EMBL/GenBank/DDBJ databases">
        <title>Chromosome-scale assembly of Riccia fluitans.</title>
        <authorList>
            <person name="Paukszto L."/>
            <person name="Sawicki J."/>
            <person name="Karawczyk K."/>
            <person name="Piernik-Szablinska J."/>
            <person name="Szczecinska M."/>
            <person name="Mazdziarz M."/>
        </authorList>
    </citation>
    <scope>NUCLEOTIDE SEQUENCE [LARGE SCALE GENOMIC DNA]</scope>
    <source>
        <strain evidence="3">Rf_01</strain>
        <tissue evidence="3">Aerial parts of the thallus</tissue>
    </source>
</reference>
<feature type="region of interest" description="Disordered" evidence="1">
    <location>
        <begin position="259"/>
        <end position="286"/>
    </location>
</feature>
<organism evidence="3 4">
    <name type="scientific">Riccia fluitans</name>
    <dbReference type="NCBI Taxonomy" id="41844"/>
    <lineage>
        <taxon>Eukaryota</taxon>
        <taxon>Viridiplantae</taxon>
        <taxon>Streptophyta</taxon>
        <taxon>Embryophyta</taxon>
        <taxon>Marchantiophyta</taxon>
        <taxon>Marchantiopsida</taxon>
        <taxon>Marchantiidae</taxon>
        <taxon>Marchantiales</taxon>
        <taxon>Ricciaceae</taxon>
        <taxon>Riccia</taxon>
    </lineage>
</organism>
<feature type="compositionally biased region" description="Basic and acidic residues" evidence="1">
    <location>
        <begin position="268"/>
        <end position="278"/>
    </location>
</feature>
<name>A0ABD1ZSF0_9MARC</name>
<dbReference type="AlphaFoldDB" id="A0ABD1ZSF0"/>
<evidence type="ECO:0000313" key="4">
    <source>
        <dbReference type="Proteomes" id="UP001605036"/>
    </source>
</evidence>
<feature type="chain" id="PRO_5044874414" evidence="2">
    <location>
        <begin position="19"/>
        <end position="286"/>
    </location>
</feature>
<proteinExistence type="predicted"/>
<sequence>MPLLGIVKIALLEVEAVACHFASEHFDIWKEKKETLLNWIHSEEETLSQLSPPLPASQVNHDSENRPLLNTTEDSEVTPPSGTYNIDFLWSQRSFNVTREWDFEEGSLLACPSSSTYPEAQTPNSRDPIFQVPTYRRLHSINLPSQVARRDKEASTNNHDFTSEDFTEAINKIPPGYTELVGTAFPNLATPPFDEADRPPPRMVTLKRPPADCEANCKNTSEVVPPAARPIGITNTLDVCNHDIPRVILDSSSNRETWTTQLRQTPRSLDRPSDRSEEWWASFKPP</sequence>
<accession>A0ABD1ZSF0</accession>
<evidence type="ECO:0000256" key="2">
    <source>
        <dbReference type="SAM" id="SignalP"/>
    </source>
</evidence>
<feature type="compositionally biased region" description="Polar residues" evidence="1">
    <location>
        <begin position="68"/>
        <end position="80"/>
    </location>
</feature>
<dbReference type="EMBL" id="JBHFFA010000001">
    <property type="protein sequence ID" value="KAL2653229.1"/>
    <property type="molecule type" value="Genomic_DNA"/>
</dbReference>
<keyword evidence="2" id="KW-0732">Signal</keyword>
<dbReference type="Proteomes" id="UP001605036">
    <property type="component" value="Unassembled WGS sequence"/>
</dbReference>